<organism evidence="1 2">
    <name type="scientific">Chryseomicrobium palamuruense</name>
    <dbReference type="NCBI Taxonomy" id="682973"/>
    <lineage>
        <taxon>Bacteria</taxon>
        <taxon>Bacillati</taxon>
        <taxon>Bacillota</taxon>
        <taxon>Bacilli</taxon>
        <taxon>Bacillales</taxon>
        <taxon>Caryophanaceae</taxon>
        <taxon>Chryseomicrobium</taxon>
    </lineage>
</organism>
<evidence type="ECO:0000313" key="2">
    <source>
        <dbReference type="Proteomes" id="UP001595733"/>
    </source>
</evidence>
<sequence>MRIHKDLVRLELGDPTTCLASAFMVRTSVNNRPSGAFILSSGANVRINSSV</sequence>
<keyword evidence="2" id="KW-1185">Reference proteome</keyword>
<dbReference type="RefSeq" id="WP_378139820.1">
    <property type="nucleotide sequence ID" value="NZ_JBHSEF010000009.1"/>
</dbReference>
<proteinExistence type="predicted"/>
<reference evidence="2" key="1">
    <citation type="journal article" date="2019" name="Int. J. Syst. Evol. Microbiol.">
        <title>The Global Catalogue of Microorganisms (GCM) 10K type strain sequencing project: providing services to taxonomists for standard genome sequencing and annotation.</title>
        <authorList>
            <consortium name="The Broad Institute Genomics Platform"/>
            <consortium name="The Broad Institute Genome Sequencing Center for Infectious Disease"/>
            <person name="Wu L."/>
            <person name="Ma J."/>
        </authorList>
    </citation>
    <scope>NUCLEOTIDE SEQUENCE [LARGE SCALE GENOMIC DNA]</scope>
    <source>
        <strain evidence="2">CCUG 50353</strain>
    </source>
</reference>
<dbReference type="EMBL" id="JBHSEF010000009">
    <property type="protein sequence ID" value="MFC4353936.1"/>
    <property type="molecule type" value="Genomic_DNA"/>
</dbReference>
<protein>
    <submittedName>
        <fullName evidence="1">Uncharacterized protein</fullName>
    </submittedName>
</protein>
<name>A0ABV8UT67_9BACL</name>
<comment type="caution">
    <text evidence="1">The sequence shown here is derived from an EMBL/GenBank/DDBJ whole genome shotgun (WGS) entry which is preliminary data.</text>
</comment>
<dbReference type="Proteomes" id="UP001595733">
    <property type="component" value="Unassembled WGS sequence"/>
</dbReference>
<accession>A0ABV8UT67</accession>
<evidence type="ECO:0000313" key="1">
    <source>
        <dbReference type="EMBL" id="MFC4353936.1"/>
    </source>
</evidence>
<gene>
    <name evidence="1" type="ORF">ACFO0S_02495</name>
</gene>